<sequence>MTRVRIEHDHATELLKRLSNRIADVIIGKKQEIQYIIAAMLSEGHVLLEDVPGTGKTMLIRTVASSLSCAMGRIQCTSDVMPADVTGVSIYHAPTGEFSFRPGPLMNNIVLADEINRASPRTQSSLLEAMEERSVTVDGTTHVLPKPFLLLATQNPLQFEGTYRLPEAQLDRFMMRITLGYPEPEQEVELLSRERSKDMLENMRPIMLAEEVVAMQREVRQVHVDAVIKQYLVAVAVATRSHDAVRLGISPRGTLAWMTAVQAYAYLQGRSYVVPDDVQSLAVPVLAHRIQLKSMNRADGSAVQEQVIREVLSSVPVPVQMSGQGRGRRA</sequence>
<dbReference type="Gene3D" id="1.10.8.80">
    <property type="entry name" value="Magnesium chelatase subunit I, C-Terminal domain"/>
    <property type="match status" value="1"/>
</dbReference>
<dbReference type="EMBL" id="FMVM01000024">
    <property type="protein sequence ID" value="SCZ10742.1"/>
    <property type="molecule type" value="Genomic_DNA"/>
</dbReference>
<dbReference type="Gene3D" id="3.40.50.300">
    <property type="entry name" value="P-loop containing nucleotide triphosphate hydrolases"/>
    <property type="match status" value="1"/>
</dbReference>
<accession>A0A1G5LCZ5</accession>
<dbReference type="Pfam" id="PF17863">
    <property type="entry name" value="AAA_lid_2"/>
    <property type="match status" value="1"/>
</dbReference>
<dbReference type="PANTHER" id="PTHR42759:SF5">
    <property type="entry name" value="METHANOL DEHYDROGENASE REGULATOR"/>
    <property type="match status" value="1"/>
</dbReference>
<dbReference type="SUPFAM" id="SSF52540">
    <property type="entry name" value="P-loop containing nucleoside triphosphate hydrolases"/>
    <property type="match status" value="1"/>
</dbReference>
<dbReference type="GO" id="GO:0016887">
    <property type="term" value="F:ATP hydrolysis activity"/>
    <property type="evidence" value="ECO:0007669"/>
    <property type="project" value="InterPro"/>
</dbReference>
<protein>
    <submittedName>
        <fullName evidence="3">MoxR-like ATPase</fullName>
    </submittedName>
</protein>
<keyword evidence="4" id="KW-1185">Reference proteome</keyword>
<proteinExistence type="predicted"/>
<dbReference type="Proteomes" id="UP000198538">
    <property type="component" value="Unassembled WGS sequence"/>
</dbReference>
<dbReference type="GO" id="GO:0005524">
    <property type="term" value="F:ATP binding"/>
    <property type="evidence" value="ECO:0007669"/>
    <property type="project" value="InterPro"/>
</dbReference>
<evidence type="ECO:0000259" key="2">
    <source>
        <dbReference type="Pfam" id="PF17863"/>
    </source>
</evidence>
<dbReference type="InterPro" id="IPR011703">
    <property type="entry name" value="ATPase_AAA-3"/>
</dbReference>
<feature type="domain" description="ChlI/MoxR AAA lid" evidence="2">
    <location>
        <begin position="238"/>
        <end position="307"/>
    </location>
</feature>
<evidence type="ECO:0000313" key="3">
    <source>
        <dbReference type="EMBL" id="SCZ10742.1"/>
    </source>
</evidence>
<evidence type="ECO:0000313" key="4">
    <source>
        <dbReference type="Proteomes" id="UP000198538"/>
    </source>
</evidence>
<dbReference type="AlphaFoldDB" id="A0A1G5LCZ5"/>
<dbReference type="InterPro" id="IPR041628">
    <property type="entry name" value="ChlI/MoxR_AAA_lid"/>
</dbReference>
<dbReference type="Pfam" id="PF07726">
    <property type="entry name" value="AAA_3"/>
    <property type="match status" value="1"/>
</dbReference>
<dbReference type="RefSeq" id="WP_090924527.1">
    <property type="nucleotide sequence ID" value="NZ_FMVM01000024.1"/>
</dbReference>
<dbReference type="InterPro" id="IPR027417">
    <property type="entry name" value="P-loop_NTPase"/>
</dbReference>
<gene>
    <name evidence="3" type="ORF">SAMN05720606_1249</name>
</gene>
<dbReference type="PANTHER" id="PTHR42759">
    <property type="entry name" value="MOXR FAMILY PROTEIN"/>
    <property type="match status" value="1"/>
</dbReference>
<dbReference type="CDD" id="cd00009">
    <property type="entry name" value="AAA"/>
    <property type="match status" value="1"/>
</dbReference>
<evidence type="ECO:0000259" key="1">
    <source>
        <dbReference type="Pfam" id="PF07726"/>
    </source>
</evidence>
<dbReference type="PIRSF" id="PIRSF002849">
    <property type="entry name" value="AAA_ATPase_chaperone_MoxR_prd"/>
    <property type="match status" value="1"/>
</dbReference>
<organism evidence="3 4">
    <name type="scientific">Paenibacillus polysaccharolyticus</name>
    <dbReference type="NCBI Taxonomy" id="582692"/>
    <lineage>
        <taxon>Bacteria</taxon>
        <taxon>Bacillati</taxon>
        <taxon>Bacillota</taxon>
        <taxon>Bacilli</taxon>
        <taxon>Bacillales</taxon>
        <taxon>Paenibacillaceae</taxon>
        <taxon>Paenibacillus</taxon>
    </lineage>
</organism>
<reference evidence="4" key="1">
    <citation type="submission" date="2016-10" db="EMBL/GenBank/DDBJ databases">
        <authorList>
            <person name="Varghese N."/>
            <person name="Submissions S."/>
        </authorList>
    </citation>
    <scope>NUCLEOTIDE SEQUENCE [LARGE SCALE GENOMIC DNA]</scope>
    <source>
        <strain evidence="4">BL9</strain>
    </source>
</reference>
<dbReference type="STRING" id="582692.SAMN05720606_1249"/>
<name>A0A1G5LCZ5_9BACL</name>
<dbReference type="InterPro" id="IPR050764">
    <property type="entry name" value="CbbQ/NirQ/NorQ/GpvN"/>
</dbReference>
<feature type="domain" description="ATPase AAA-3" evidence="1">
    <location>
        <begin position="45"/>
        <end position="175"/>
    </location>
</feature>